<proteinExistence type="predicted"/>
<dbReference type="InterPro" id="IPR000602">
    <property type="entry name" value="Glyco_hydro_38_N"/>
</dbReference>
<dbReference type="InterPro" id="IPR011013">
    <property type="entry name" value="Gal_mutarotase_sf_dom"/>
</dbReference>
<dbReference type="PANTHER" id="PTHR46017:SF1">
    <property type="entry name" value="ALPHA-MANNOSIDASE 2C1"/>
    <property type="match status" value="1"/>
</dbReference>
<comment type="caution">
    <text evidence="3">The sequence shown here is derived from an EMBL/GenBank/DDBJ whole genome shotgun (WGS) entry which is preliminary data.</text>
</comment>
<dbReference type="PANTHER" id="PTHR46017">
    <property type="entry name" value="ALPHA-MANNOSIDASE 2C1"/>
    <property type="match status" value="1"/>
</dbReference>
<dbReference type="CDD" id="cd10791">
    <property type="entry name" value="GH38N_AMII_like_1"/>
    <property type="match status" value="1"/>
</dbReference>
<dbReference type="InterPro" id="IPR041147">
    <property type="entry name" value="GH38_C"/>
</dbReference>
<evidence type="ECO:0000259" key="1">
    <source>
        <dbReference type="Pfam" id="PF01074"/>
    </source>
</evidence>
<feature type="domain" description="Glycosyl hydrolases family 38 C-terminal" evidence="2">
    <location>
        <begin position="818"/>
        <end position="886"/>
    </location>
</feature>
<dbReference type="Pfam" id="PF17677">
    <property type="entry name" value="Glyco_hydro38C2"/>
    <property type="match status" value="1"/>
</dbReference>
<sequence>MKKPFYVYFVPKTHHDLGYTQAIDELLETYCGYYDDVLDFCDRTADYPAEAQYRYTVESFWSLDYYLKHTSKANRERMKDYVKSGRIEIQAFYANVIDGICSEEEIARLMYPSAAYARECGVKITSAALTDIPGMSAGIIKALSEAGVPYLFTGFPTYFEWEDCEGNRLENKKSFWDEKKLFDWGYPAAYRWKALDGGQVFTWYQFGYGHMSKVIRTVFEAEVYEEVCRELPEYIAELKAKGVPYQVMRYVDHGMDNVPPVMAISDVVRRWNQEHEDIKCIVATESMFFEALQRDCEGKTRKTVVGELPHTDYTTCSVSEAQMSALNARTKGKLSILEKLNAMSLLSGRGNDIREAMESAYSDVILYDEHCFGMDTFGYQYEYNRSLKMNYAFRAAKKVRELWDAVKSAAAGNEENIYTLFCASGRKGKSAATLLQCGPREKEPGNDTYMLIDAAIIEPGKTEVRNMESEKTDLIKHAVLVQCDMIEDVRLPVCGLTDRYAMKLPDEAVKQYTIVTPERGNLTLTQLRPAGSIAIPEEVKCTENIFENRFYRLEFDTVNGVLAGVYDKETGRYVMDKSRPAGQVLVRNIETNEILEPKMERMYHRMSGAVADSMVLYHTVYSIPMIVTEITLYHTMKRIDFSYRLVLDRIPLREAFVVFPFQMESPRFTFQGIGTPVRVFEDIVEGGNTNQFACQHWCKAEGKDYACLLIMDEARIMEFGGIHPTAVSQAHRHLSPAGSQEPYVNGRDMKNASMASMILYNNCQTNFPPVQQGEVIYRYSVTTGSRVQAESFAENAIYPPVILPGTMPCEEVNVDPENLCITCFKKAENNDGFIIRIKETEGRAVEAGLSFADRKVCSAVKCTITEEDICEIAPERIPVGAYETVTVRVRF</sequence>
<dbReference type="Gene3D" id="3.20.110.10">
    <property type="entry name" value="Glycoside hydrolase 38, N terminal domain"/>
    <property type="match status" value="1"/>
</dbReference>
<evidence type="ECO:0000313" key="4">
    <source>
        <dbReference type="Proteomes" id="UP000712157"/>
    </source>
</evidence>
<evidence type="ECO:0008006" key="5">
    <source>
        <dbReference type="Google" id="ProtNLM"/>
    </source>
</evidence>
<dbReference type="AlphaFoldDB" id="A0A949JW72"/>
<evidence type="ECO:0000259" key="2">
    <source>
        <dbReference type="Pfam" id="PF17677"/>
    </source>
</evidence>
<evidence type="ECO:0000313" key="3">
    <source>
        <dbReference type="EMBL" id="MBU9736298.1"/>
    </source>
</evidence>
<accession>A0A949JW72</accession>
<dbReference type="GO" id="GO:0006013">
    <property type="term" value="P:mannose metabolic process"/>
    <property type="evidence" value="ECO:0007669"/>
    <property type="project" value="InterPro"/>
</dbReference>
<dbReference type="Pfam" id="PF01074">
    <property type="entry name" value="Glyco_hydro_38N"/>
    <property type="match status" value="1"/>
</dbReference>
<dbReference type="GO" id="GO:0004559">
    <property type="term" value="F:alpha-mannosidase activity"/>
    <property type="evidence" value="ECO:0007669"/>
    <property type="project" value="InterPro"/>
</dbReference>
<dbReference type="EMBL" id="JAHQCW010000008">
    <property type="protein sequence ID" value="MBU9736298.1"/>
    <property type="molecule type" value="Genomic_DNA"/>
</dbReference>
<keyword evidence="4" id="KW-1185">Reference proteome</keyword>
<dbReference type="GO" id="GO:0009313">
    <property type="term" value="P:oligosaccharide catabolic process"/>
    <property type="evidence" value="ECO:0007669"/>
    <property type="project" value="TreeGrafter"/>
</dbReference>
<dbReference type="InterPro" id="IPR011330">
    <property type="entry name" value="Glyco_hydro/deAcase_b/a-brl"/>
</dbReference>
<dbReference type="InterPro" id="IPR027291">
    <property type="entry name" value="Glyco_hydro_38_N_sf"/>
</dbReference>
<organism evidence="3 4">
    <name type="scientific">Diplocloster agilis</name>
    <dbReference type="NCBI Taxonomy" id="2850323"/>
    <lineage>
        <taxon>Bacteria</taxon>
        <taxon>Bacillati</taxon>
        <taxon>Bacillota</taxon>
        <taxon>Clostridia</taxon>
        <taxon>Lachnospirales</taxon>
        <taxon>Lachnospiraceae</taxon>
        <taxon>Diplocloster</taxon>
    </lineage>
</organism>
<dbReference type="Gene3D" id="2.70.98.30">
    <property type="entry name" value="Golgi alpha-mannosidase II, domain 4"/>
    <property type="match status" value="1"/>
</dbReference>
<protein>
    <recommendedName>
        <fullName evidence="5">Alpha-mannosidase</fullName>
    </recommendedName>
</protein>
<reference evidence="3" key="1">
    <citation type="submission" date="2021-06" db="EMBL/GenBank/DDBJ databases">
        <title>Description of novel taxa of the family Lachnospiraceae.</title>
        <authorList>
            <person name="Chaplin A.V."/>
            <person name="Sokolova S.R."/>
            <person name="Pikina A.P."/>
            <person name="Korzhanova M."/>
            <person name="Belova V."/>
            <person name="Korostin D."/>
            <person name="Efimov B.A."/>
        </authorList>
    </citation>
    <scope>NUCLEOTIDE SEQUENCE</scope>
    <source>
        <strain evidence="3">ASD5720</strain>
    </source>
</reference>
<gene>
    <name evidence="3" type="ORF">KTH89_07085</name>
</gene>
<dbReference type="SUPFAM" id="SSF88713">
    <property type="entry name" value="Glycoside hydrolase/deacetylase"/>
    <property type="match status" value="1"/>
</dbReference>
<feature type="domain" description="Glycoside hydrolase family 38 N-terminal" evidence="1">
    <location>
        <begin position="7"/>
        <end position="294"/>
    </location>
</feature>
<name>A0A949JW72_9FIRM</name>
<dbReference type="RefSeq" id="WP_238721194.1">
    <property type="nucleotide sequence ID" value="NZ_JAHQCW010000008.1"/>
</dbReference>
<dbReference type="GO" id="GO:0030246">
    <property type="term" value="F:carbohydrate binding"/>
    <property type="evidence" value="ECO:0007669"/>
    <property type="project" value="InterPro"/>
</dbReference>
<dbReference type="SUPFAM" id="SSF74650">
    <property type="entry name" value="Galactose mutarotase-like"/>
    <property type="match status" value="1"/>
</dbReference>
<dbReference type="Proteomes" id="UP000712157">
    <property type="component" value="Unassembled WGS sequence"/>
</dbReference>